<proteinExistence type="predicted"/>
<accession>A0ABS4JJA8</accession>
<dbReference type="Proteomes" id="UP001519288">
    <property type="component" value="Unassembled WGS sequence"/>
</dbReference>
<reference evidence="1 2" key="1">
    <citation type="submission" date="2021-03" db="EMBL/GenBank/DDBJ databases">
        <title>Genomic Encyclopedia of Type Strains, Phase IV (KMG-IV): sequencing the most valuable type-strain genomes for metagenomic binning, comparative biology and taxonomic classification.</title>
        <authorList>
            <person name="Goeker M."/>
        </authorList>
    </citation>
    <scope>NUCLEOTIDE SEQUENCE [LARGE SCALE GENOMIC DNA]</scope>
    <source>
        <strain evidence="1 2">DSM 26806</strain>
    </source>
</reference>
<evidence type="ECO:0000313" key="2">
    <source>
        <dbReference type="Proteomes" id="UP001519288"/>
    </source>
</evidence>
<keyword evidence="2" id="KW-1185">Reference proteome</keyword>
<dbReference type="Pfam" id="PF20074">
    <property type="entry name" value="DUF6470"/>
    <property type="match status" value="1"/>
</dbReference>
<name>A0ABS4JJA8_9BACL</name>
<comment type="caution">
    <text evidence="1">The sequence shown here is derived from an EMBL/GenBank/DDBJ whole genome shotgun (WGS) entry which is preliminary data.</text>
</comment>
<protein>
    <submittedName>
        <fullName evidence="1">Uncharacterized protein</fullName>
    </submittedName>
</protein>
<dbReference type="RefSeq" id="WP_209863731.1">
    <property type="nucleotide sequence ID" value="NZ_JAGGLD010000005.1"/>
</dbReference>
<evidence type="ECO:0000313" key="1">
    <source>
        <dbReference type="EMBL" id="MBP2001777.1"/>
    </source>
</evidence>
<gene>
    <name evidence="1" type="ORF">J2Z69_002833</name>
</gene>
<organism evidence="1 2">
    <name type="scientific">Paenibacillus shirakamiensis</name>
    <dbReference type="NCBI Taxonomy" id="1265935"/>
    <lineage>
        <taxon>Bacteria</taxon>
        <taxon>Bacillati</taxon>
        <taxon>Bacillota</taxon>
        <taxon>Bacilli</taxon>
        <taxon>Bacillales</taxon>
        <taxon>Paenibacillaceae</taxon>
        <taxon>Paenibacillus</taxon>
    </lineage>
</organism>
<dbReference type="InterPro" id="IPR045527">
    <property type="entry name" value="DUF6470"/>
</dbReference>
<dbReference type="EMBL" id="JAGGLD010000005">
    <property type="protein sequence ID" value="MBP2001777.1"/>
    <property type="molecule type" value="Genomic_DNA"/>
</dbReference>
<sequence>MSIQPMLQIQQTPALIGIDADPGQFSIQQPKAEVSMNTRPAQLEIHQYQPELQVDSSMARSAFTGGNMIDMNARIYSGFQDLYLQGIARRVEEGNRAAYIQGSGNTIAEIYGEDWQPIGLPEFRTPASSDNVEVRFNVTPPDIKFHKAETDIQVEIHRPEIEYKRGKLNIYMQQYASVKYTPPEIDIHK</sequence>